<evidence type="ECO:0000313" key="3">
    <source>
        <dbReference type="Proteomes" id="UP000662782"/>
    </source>
</evidence>
<protein>
    <recommendedName>
        <fullName evidence="1">DOD-type homing endonuclease domain-containing protein</fullName>
    </recommendedName>
</protein>
<keyword evidence="3" id="KW-1185">Reference proteome</keyword>
<reference evidence="2 3" key="1">
    <citation type="submission" date="2020-07" db="EMBL/GenBank/DDBJ databases">
        <title>Complete genome sequence of Klebsiella pneumoniae phage Miami.</title>
        <authorList>
            <person name="Mora D.A."/>
            <person name="Lessor L."/>
            <person name="Gill J."/>
            <person name="Liu M."/>
        </authorList>
    </citation>
    <scope>NUCLEOTIDE SEQUENCE [LARGE SCALE GENOMIC DNA]</scope>
</reference>
<dbReference type="GO" id="GO:0004519">
    <property type="term" value="F:endonuclease activity"/>
    <property type="evidence" value="ECO:0007669"/>
    <property type="project" value="InterPro"/>
</dbReference>
<proteinExistence type="predicted"/>
<dbReference type="SUPFAM" id="SSF51294">
    <property type="entry name" value="Hedgehog/intein (Hint) domain"/>
    <property type="match status" value="1"/>
</dbReference>
<sequence length="1132" mass="129967">MFASKDELELHLAREKLAMIGATESQLPEYLLDDDTEALPIRTPEELLLAHYREDTLSAIKTVRFLKDFERYNAKPDLTTKNISFLKVAEIFRLMGIKNYYFCLQLNNPLLIGVDPYDPNLTDEQKFMILQECRENFWYFLREVLHLSGGIQFQANRANICFLWCYLCHVNTMLIIPRQFGKNSKLDSLVKIPNGWKKMGDMRKGDVVSTPDGKTAKVTGVYPQGVTPLYKVTFKDGRESYVGSDHYWTVWDPGKGDGGVWRTLTTLECQQRMTEMKKAHNYLSVPLVQPDNDPDKKLAIHPYVLGVLLGDGCISNKSVVVAKPDKEMFDKVTGLIPESLETSWVDDKSFIIRRKPTNITQNNQLKDDLTNLDLFGLRSWEKFVPTDYLNGSYRQRLELLQGLLDTDGHAGTGGNIEYCTTSPKLAKDFVYLARSIGAICSCKERHTYYTHNGERRQGRLSYRISVRHTQPWELFTLSRKRDRLVDKTRGLKFNSRLTMRSIEYVGEEETQCIEVDHPDHLYIMDDFVVTHNTVSAQSIMFWLTYLTGQSYESHLITLKDDNRSQFVEALKGIRNNIPSYLTNVGWRDKDSGNSLTYSAFGDDKKNIFRISVPQIGREAARNVGRGLTIKTRMIDEPAYINFMEEILNGAGPSTLTARANARRIGEPYGTGFITTPASKTTASGEYMYNMLMDATEWRETFFDSFNESHLYQRLIKASPVEGITSPTVGMVFNYLQLGRNKDWVKKTIDELKLSLAEAKIDLLLMWDDASKGKLFDDLTREALNEGKRGILWSQEVGSTGLFIDWFITPEEHTRIITGNSQTFYVVGCDTSAAQNRDACTVVIRDVMDGKVVGVGRYPIAYLMDVGEVLQTILLEIKNSLLIIERNFAHHMIDQLLVSLPALGIDPFKRIFNQIIQDPVKYEKEMIEFKQRNFANRDSHFYLRFKHLFGFVTNAKTRDEVYSFIQEAVGTTGDKIYYTKLIDELVNLKEKGGRIDHENNKHDDLVIAWLLGFWFLKLGNNKSEYGIPPGISLSKISLMRVGDDKNEETNSAHNEAMVALYRRKVEELSDRLIKTTDNTVAQRIEYMIDKLSSMIPQDKRKSLTIDEIVRKAKEERSRRVLEARKLRSRYAYM</sequence>
<dbReference type="Gene3D" id="3.30.420.240">
    <property type="match status" value="1"/>
</dbReference>
<dbReference type="InterPro" id="IPR004042">
    <property type="entry name" value="Intein_endonuc_central"/>
</dbReference>
<organism evidence="2 3">
    <name type="scientific">Klebsiella phage Miami</name>
    <dbReference type="NCBI Taxonomy" id="2767581"/>
    <lineage>
        <taxon>Viruses</taxon>
        <taxon>Duplodnaviria</taxon>
        <taxon>Heunggongvirae</taxon>
        <taxon>Uroviricota</taxon>
        <taxon>Caudoviricetes</taxon>
        <taxon>Chimalliviridae</taxon>
        <taxon>Miamivirus</taxon>
        <taxon>Miamivirus miami</taxon>
    </lineage>
</organism>
<feature type="domain" description="DOD-type homing endonuclease" evidence="1">
    <location>
        <begin position="304"/>
        <end position="438"/>
    </location>
</feature>
<dbReference type="EMBL" id="MT701590">
    <property type="protein sequence ID" value="QPB09345.1"/>
    <property type="molecule type" value="Genomic_DNA"/>
</dbReference>
<dbReference type="Gene3D" id="2.170.16.10">
    <property type="entry name" value="Hedgehog/Intein (Hint) domain"/>
    <property type="match status" value="1"/>
</dbReference>
<name>A0A873WMP2_9CAUD</name>
<dbReference type="PROSITE" id="PS50819">
    <property type="entry name" value="INTEIN_ENDONUCLEASE"/>
    <property type="match status" value="1"/>
</dbReference>
<dbReference type="Gene3D" id="3.10.28.10">
    <property type="entry name" value="Homing endonucleases"/>
    <property type="match status" value="1"/>
</dbReference>
<evidence type="ECO:0000313" key="2">
    <source>
        <dbReference type="EMBL" id="QPB09345.1"/>
    </source>
</evidence>
<dbReference type="SUPFAM" id="SSF55608">
    <property type="entry name" value="Homing endonucleases"/>
    <property type="match status" value="1"/>
</dbReference>
<evidence type="ECO:0000259" key="1">
    <source>
        <dbReference type="PROSITE" id="PS50819"/>
    </source>
</evidence>
<gene>
    <name evidence="2" type="ORF">CPT_Miami_250</name>
</gene>
<dbReference type="InterPro" id="IPR004860">
    <property type="entry name" value="LAGLIDADG_dom"/>
</dbReference>
<dbReference type="InterPro" id="IPR036844">
    <property type="entry name" value="Hint_dom_sf"/>
</dbReference>
<dbReference type="InterPro" id="IPR027434">
    <property type="entry name" value="Homing_endonucl"/>
</dbReference>
<accession>A0A873WMP2</accession>
<dbReference type="Proteomes" id="UP000662782">
    <property type="component" value="Segment"/>
</dbReference>
<dbReference type="Pfam" id="PF14528">
    <property type="entry name" value="LAGLIDADG_3"/>
    <property type="match status" value="1"/>
</dbReference>